<gene>
    <name evidence="1" type="ORF">B0H17DRAFT_1205401</name>
</gene>
<reference evidence="1" key="1">
    <citation type="submission" date="2023-03" db="EMBL/GenBank/DDBJ databases">
        <title>Massive genome expansion in bonnet fungi (Mycena s.s.) driven by repeated elements and novel gene families across ecological guilds.</title>
        <authorList>
            <consortium name="Lawrence Berkeley National Laboratory"/>
            <person name="Harder C.B."/>
            <person name="Miyauchi S."/>
            <person name="Viragh M."/>
            <person name="Kuo A."/>
            <person name="Thoen E."/>
            <person name="Andreopoulos B."/>
            <person name="Lu D."/>
            <person name="Skrede I."/>
            <person name="Drula E."/>
            <person name="Henrissat B."/>
            <person name="Morin E."/>
            <person name="Kohler A."/>
            <person name="Barry K."/>
            <person name="LaButti K."/>
            <person name="Morin E."/>
            <person name="Salamov A."/>
            <person name="Lipzen A."/>
            <person name="Mereny Z."/>
            <person name="Hegedus B."/>
            <person name="Baldrian P."/>
            <person name="Stursova M."/>
            <person name="Weitz H."/>
            <person name="Taylor A."/>
            <person name="Grigoriev I.V."/>
            <person name="Nagy L.G."/>
            <person name="Martin F."/>
            <person name="Kauserud H."/>
        </authorList>
    </citation>
    <scope>NUCLEOTIDE SEQUENCE</scope>
    <source>
        <strain evidence="1">CBHHK067</strain>
    </source>
</reference>
<dbReference type="EMBL" id="JARKIE010000112">
    <property type="protein sequence ID" value="KAJ7682974.1"/>
    <property type="molecule type" value="Genomic_DNA"/>
</dbReference>
<evidence type="ECO:0000313" key="1">
    <source>
        <dbReference type="EMBL" id="KAJ7682974.1"/>
    </source>
</evidence>
<dbReference type="InterPro" id="IPR059179">
    <property type="entry name" value="MLKL-like_MCAfunc"/>
</dbReference>
<proteinExistence type="predicted"/>
<keyword evidence="2" id="KW-1185">Reference proteome</keyword>
<evidence type="ECO:0000313" key="2">
    <source>
        <dbReference type="Proteomes" id="UP001221757"/>
    </source>
</evidence>
<dbReference type="CDD" id="cd21037">
    <property type="entry name" value="MLKL_NTD"/>
    <property type="match status" value="1"/>
</dbReference>
<organism evidence="1 2">
    <name type="scientific">Mycena rosella</name>
    <name type="common">Pink bonnet</name>
    <name type="synonym">Agaricus rosellus</name>
    <dbReference type="NCBI Taxonomy" id="1033263"/>
    <lineage>
        <taxon>Eukaryota</taxon>
        <taxon>Fungi</taxon>
        <taxon>Dikarya</taxon>
        <taxon>Basidiomycota</taxon>
        <taxon>Agaricomycotina</taxon>
        <taxon>Agaricomycetes</taxon>
        <taxon>Agaricomycetidae</taxon>
        <taxon>Agaricales</taxon>
        <taxon>Marasmiineae</taxon>
        <taxon>Mycenaceae</taxon>
        <taxon>Mycena</taxon>
    </lineage>
</organism>
<sequence length="307" mass="32434">MRPTLALPQTVARAEALRTLCAAPGMNAYQPIAASAVKVCSAAALACLPSANSGQMKTQRTDKLAAYVVDQSSILINTMAHVPVSPDILKALEISKQKLDAIRRHIAQMPGKKTTKFFADAKFRRDTKRLKAELENDLYAVFATAGKMSGASRGDCVLELVSLGTRAAGALCEAPGLNFLKPMAGIAALICDSAKSVKSNCDAAIALAKHASSVTKCIVDRVPAIDAAATDTGDALEALKSCVLRTILALVDIQSHLLSLGRPRRRLAPWIFANREKERFAELSGALGKALAMFMASTLLRTAASSG</sequence>
<accession>A0AAD7DAN4</accession>
<dbReference type="AlphaFoldDB" id="A0AAD7DAN4"/>
<comment type="caution">
    <text evidence="1">The sequence shown here is derived from an EMBL/GenBank/DDBJ whole genome shotgun (WGS) entry which is preliminary data.</text>
</comment>
<protein>
    <submittedName>
        <fullName evidence="1">Uncharacterized protein</fullName>
    </submittedName>
</protein>
<name>A0AAD7DAN4_MYCRO</name>
<dbReference type="Proteomes" id="UP001221757">
    <property type="component" value="Unassembled WGS sequence"/>
</dbReference>